<gene>
    <name evidence="8" type="ORF">GCM10011529_27750</name>
</gene>
<organism evidence="8 9">
    <name type="scientific">Sandarakinorhabdus glacialis</name>
    <dbReference type="NCBI Taxonomy" id="1614636"/>
    <lineage>
        <taxon>Bacteria</taxon>
        <taxon>Pseudomonadati</taxon>
        <taxon>Pseudomonadota</taxon>
        <taxon>Alphaproteobacteria</taxon>
        <taxon>Sphingomonadales</taxon>
        <taxon>Sphingosinicellaceae</taxon>
        <taxon>Sandarakinorhabdus</taxon>
    </lineage>
</organism>
<dbReference type="EMBL" id="BMJM01000012">
    <property type="protein sequence ID" value="GGE19607.1"/>
    <property type="molecule type" value="Genomic_DNA"/>
</dbReference>
<dbReference type="GO" id="GO:0005886">
    <property type="term" value="C:plasma membrane"/>
    <property type="evidence" value="ECO:0007669"/>
    <property type="project" value="TreeGrafter"/>
</dbReference>
<evidence type="ECO:0000256" key="2">
    <source>
        <dbReference type="ARBA" id="ARBA00022448"/>
    </source>
</evidence>
<feature type="domain" description="Cation efflux protein transmembrane" evidence="7">
    <location>
        <begin position="24"/>
        <end position="221"/>
    </location>
</feature>
<evidence type="ECO:0000256" key="3">
    <source>
        <dbReference type="ARBA" id="ARBA00022692"/>
    </source>
</evidence>
<feature type="transmembrane region" description="Helical" evidence="6">
    <location>
        <begin position="21"/>
        <end position="42"/>
    </location>
</feature>
<evidence type="ECO:0000256" key="4">
    <source>
        <dbReference type="ARBA" id="ARBA00022989"/>
    </source>
</evidence>
<proteinExistence type="predicted"/>
<comment type="caution">
    <text evidence="8">The sequence shown here is derived from an EMBL/GenBank/DDBJ whole genome shotgun (WGS) entry which is preliminary data.</text>
</comment>
<evidence type="ECO:0000256" key="1">
    <source>
        <dbReference type="ARBA" id="ARBA00004141"/>
    </source>
</evidence>
<dbReference type="Pfam" id="PF01545">
    <property type="entry name" value="Cation_efflux"/>
    <property type="match status" value="1"/>
</dbReference>
<evidence type="ECO:0000259" key="7">
    <source>
        <dbReference type="Pfam" id="PF01545"/>
    </source>
</evidence>
<feature type="transmembrane region" description="Helical" evidence="6">
    <location>
        <begin position="120"/>
        <end position="143"/>
    </location>
</feature>
<dbReference type="GO" id="GO:0015086">
    <property type="term" value="F:cadmium ion transmembrane transporter activity"/>
    <property type="evidence" value="ECO:0007669"/>
    <property type="project" value="TreeGrafter"/>
</dbReference>
<comment type="subcellular location">
    <subcellularLocation>
        <location evidence="1">Membrane</location>
        <topology evidence="1">Multi-pass membrane protein</topology>
    </subcellularLocation>
</comment>
<feature type="transmembrane region" description="Helical" evidence="6">
    <location>
        <begin position="163"/>
        <end position="182"/>
    </location>
</feature>
<dbReference type="RefSeq" id="WP_188763753.1">
    <property type="nucleotide sequence ID" value="NZ_BMJM01000012.1"/>
</dbReference>
<evidence type="ECO:0000256" key="6">
    <source>
        <dbReference type="SAM" id="Phobius"/>
    </source>
</evidence>
<dbReference type="InterPro" id="IPR058533">
    <property type="entry name" value="Cation_efflux_TM"/>
</dbReference>
<accession>A0A916ZZH6</accession>
<reference evidence="8" key="1">
    <citation type="journal article" date="2014" name="Int. J. Syst. Evol. Microbiol.">
        <title>Complete genome sequence of Corynebacterium casei LMG S-19264T (=DSM 44701T), isolated from a smear-ripened cheese.</title>
        <authorList>
            <consortium name="US DOE Joint Genome Institute (JGI-PGF)"/>
            <person name="Walter F."/>
            <person name="Albersmeier A."/>
            <person name="Kalinowski J."/>
            <person name="Ruckert C."/>
        </authorList>
    </citation>
    <scope>NUCLEOTIDE SEQUENCE</scope>
    <source>
        <strain evidence="8">CGMCC 1.15519</strain>
    </source>
</reference>
<sequence>MVSQRRARAVTALRSALEASLLQWSIVATVFVAAAGVIIGLLAGSMSIVFDGLFSVVDAAVTVLTLIVARLLASEGNHRFQYGYWHLEPLVMALNSSILIFVCGYAFLNAVMGLMSGGQTPAFGIGIVYAVVVGASCFFMVFYLKARNERIESELIGLEIQGWLMAGVITLALLLAFCGGLLLKGTPWQWVVPYVDPAVLALLAPVLLLAPLQTARQAFGEIFLITSKAVHIEIKDAVAAVLARHGFHDFQSYAVEVGRARFIEVSILVPPDMPARPVAEFDEIRHEVGNALGGIGPELWLTIMFTGDPELV</sequence>
<keyword evidence="4 6" id="KW-1133">Transmembrane helix</keyword>
<keyword evidence="9" id="KW-1185">Reference proteome</keyword>
<feature type="transmembrane region" description="Helical" evidence="6">
    <location>
        <begin position="90"/>
        <end position="108"/>
    </location>
</feature>
<evidence type="ECO:0000256" key="5">
    <source>
        <dbReference type="ARBA" id="ARBA00023136"/>
    </source>
</evidence>
<name>A0A916ZZH6_9SPHN</name>
<dbReference type="InterPro" id="IPR027469">
    <property type="entry name" value="Cation_efflux_TMD_sf"/>
</dbReference>
<keyword evidence="5 6" id="KW-0472">Membrane</keyword>
<dbReference type="Gene3D" id="1.20.1510.10">
    <property type="entry name" value="Cation efflux protein transmembrane domain"/>
    <property type="match status" value="1"/>
</dbReference>
<feature type="transmembrane region" description="Helical" evidence="6">
    <location>
        <begin position="48"/>
        <end position="69"/>
    </location>
</feature>
<evidence type="ECO:0000313" key="9">
    <source>
        <dbReference type="Proteomes" id="UP000635071"/>
    </source>
</evidence>
<dbReference type="GO" id="GO:0015341">
    <property type="term" value="F:zinc efflux antiporter activity"/>
    <property type="evidence" value="ECO:0007669"/>
    <property type="project" value="TreeGrafter"/>
</dbReference>
<dbReference type="PANTHER" id="PTHR43840:SF15">
    <property type="entry name" value="MITOCHONDRIAL METAL TRANSPORTER 1-RELATED"/>
    <property type="match status" value="1"/>
</dbReference>
<dbReference type="PANTHER" id="PTHR43840">
    <property type="entry name" value="MITOCHONDRIAL METAL TRANSPORTER 1-RELATED"/>
    <property type="match status" value="1"/>
</dbReference>
<dbReference type="GO" id="GO:0006882">
    <property type="term" value="P:intracellular zinc ion homeostasis"/>
    <property type="evidence" value="ECO:0007669"/>
    <property type="project" value="TreeGrafter"/>
</dbReference>
<dbReference type="SUPFAM" id="SSF161111">
    <property type="entry name" value="Cation efflux protein transmembrane domain-like"/>
    <property type="match status" value="1"/>
</dbReference>
<dbReference type="GO" id="GO:0015093">
    <property type="term" value="F:ferrous iron transmembrane transporter activity"/>
    <property type="evidence" value="ECO:0007669"/>
    <property type="project" value="TreeGrafter"/>
</dbReference>
<keyword evidence="3 6" id="KW-0812">Transmembrane</keyword>
<feature type="transmembrane region" description="Helical" evidence="6">
    <location>
        <begin position="194"/>
        <end position="212"/>
    </location>
</feature>
<reference evidence="8" key="2">
    <citation type="submission" date="2020-09" db="EMBL/GenBank/DDBJ databases">
        <authorList>
            <person name="Sun Q."/>
            <person name="Zhou Y."/>
        </authorList>
    </citation>
    <scope>NUCLEOTIDE SEQUENCE</scope>
    <source>
        <strain evidence="8">CGMCC 1.15519</strain>
    </source>
</reference>
<protein>
    <submittedName>
        <fullName evidence="8">Cytochrome c551</fullName>
    </submittedName>
</protein>
<dbReference type="AlphaFoldDB" id="A0A916ZZH6"/>
<dbReference type="Proteomes" id="UP000635071">
    <property type="component" value="Unassembled WGS sequence"/>
</dbReference>
<keyword evidence="2" id="KW-0813">Transport</keyword>
<dbReference type="InterPro" id="IPR050291">
    <property type="entry name" value="CDF_Transporter"/>
</dbReference>
<evidence type="ECO:0000313" key="8">
    <source>
        <dbReference type="EMBL" id="GGE19607.1"/>
    </source>
</evidence>